<dbReference type="PATRIC" id="fig|1276229.3.peg.755"/>
<dbReference type="GO" id="GO:0070475">
    <property type="term" value="P:rRNA base methylation"/>
    <property type="evidence" value="ECO:0007669"/>
    <property type="project" value="TreeGrafter"/>
</dbReference>
<keyword evidence="15" id="KW-1185">Reference proteome</keyword>
<evidence type="ECO:0000256" key="2">
    <source>
        <dbReference type="ARBA" id="ARBA00005528"/>
    </source>
</evidence>
<accession>R4UJN2</accession>
<keyword evidence="6 12" id="KW-0698">rRNA processing</keyword>
<comment type="subcellular location">
    <subcellularLocation>
        <location evidence="1 12">Cytoplasm</location>
    </subcellularLocation>
</comment>
<sequence length="238" mass="26785">MHRFFAQNFDGTFFTLEPDDLKQIKTVLKFRQGEHLICIFNGQHYEAAVNYQDSTIKIILVQALLSNHESPVAITLIAGLIRGPKWDFLLQKATELGVKAIVPFQFERSVVQLKNENSTNKLARWQKICKEASEQSYRNEIPTVFPIMNKLGEIKKFCGEINFVCYENANLGARLNDVLAKPGKTITFVIGPEGGLTPQEIDQLQKLGFDNVSLGARILRAETASLAVLSAILYQKEL</sequence>
<evidence type="ECO:0000256" key="4">
    <source>
        <dbReference type="ARBA" id="ARBA00013673"/>
    </source>
</evidence>
<evidence type="ECO:0000256" key="8">
    <source>
        <dbReference type="ARBA" id="ARBA00022679"/>
    </source>
</evidence>
<dbReference type="PIRSF" id="PIRSF015601">
    <property type="entry name" value="MTase_slr0722"/>
    <property type="match status" value="1"/>
</dbReference>
<dbReference type="PANTHER" id="PTHR30027:SF3">
    <property type="entry name" value="16S RRNA (URACIL(1498)-N(3))-METHYLTRANSFERASE"/>
    <property type="match status" value="1"/>
</dbReference>
<comment type="function">
    <text evidence="10 12">Specifically methylates the N3 position of the uracil ring of uridine 1498 (m3U1498) in 16S rRNA. Acts on the fully assembled 30S ribosomal subunit.</text>
</comment>
<proteinExistence type="inferred from homology"/>
<evidence type="ECO:0000256" key="3">
    <source>
        <dbReference type="ARBA" id="ARBA00012328"/>
    </source>
</evidence>
<reference evidence="14 15" key="1">
    <citation type="journal article" date="2013" name="Genome Biol. Evol.">
        <title>Complete genomes of two dipteran-associated spiroplasmas provided insights into the origin, dynamics, and impacts of viral invasion in spiroplasma.</title>
        <authorList>
            <person name="Ku C."/>
            <person name="Lo W.S."/>
            <person name="Chen L.L."/>
            <person name="Kuo C.H."/>
        </authorList>
    </citation>
    <scope>NUCLEOTIDE SEQUENCE [LARGE SCALE GENOMIC DNA]</scope>
    <source>
        <strain evidence="14">EA-1</strain>
    </source>
</reference>
<dbReference type="AlphaFoldDB" id="R4UJN2"/>
<evidence type="ECO:0000259" key="13">
    <source>
        <dbReference type="Pfam" id="PF04452"/>
    </source>
</evidence>
<evidence type="ECO:0000256" key="9">
    <source>
        <dbReference type="ARBA" id="ARBA00022691"/>
    </source>
</evidence>
<dbReference type="EMBL" id="CP005078">
    <property type="protein sequence ID" value="AGM26350.1"/>
    <property type="molecule type" value="Genomic_DNA"/>
</dbReference>
<dbReference type="RefSeq" id="WP_016340993.1">
    <property type="nucleotide sequence ID" value="NC_021284.1"/>
</dbReference>
<dbReference type="GO" id="GO:0070042">
    <property type="term" value="F:rRNA (uridine-N3-)-methyltransferase activity"/>
    <property type="evidence" value="ECO:0007669"/>
    <property type="project" value="TreeGrafter"/>
</dbReference>
<gene>
    <name evidence="14" type="primary">rsmE</name>
    <name evidence="14" type="ORF">SSYRP_v1c07600</name>
</gene>
<evidence type="ECO:0000313" key="15">
    <source>
        <dbReference type="Proteomes" id="UP000013963"/>
    </source>
</evidence>
<dbReference type="NCBIfam" id="TIGR00046">
    <property type="entry name" value="RsmE family RNA methyltransferase"/>
    <property type="match status" value="1"/>
</dbReference>
<keyword evidence="5 12" id="KW-0963">Cytoplasm</keyword>
<protein>
    <recommendedName>
        <fullName evidence="4 12">Ribosomal RNA small subunit methyltransferase E</fullName>
        <ecNumber evidence="3 12">2.1.1.193</ecNumber>
    </recommendedName>
</protein>
<dbReference type="STRING" id="1276229.SSYRP_v1c07600"/>
<dbReference type="Pfam" id="PF04452">
    <property type="entry name" value="Methyltrans_RNA"/>
    <property type="match status" value="1"/>
</dbReference>
<dbReference type="KEGG" id="ssyr:SSYRP_v1c07600"/>
<feature type="domain" description="Ribosomal RNA small subunit methyltransferase E methyltransferase" evidence="13">
    <location>
        <begin position="69"/>
        <end position="232"/>
    </location>
</feature>
<dbReference type="Proteomes" id="UP000013963">
    <property type="component" value="Chromosome"/>
</dbReference>
<dbReference type="HOGENOM" id="CLU_067442_3_0_14"/>
<evidence type="ECO:0000256" key="10">
    <source>
        <dbReference type="ARBA" id="ARBA00025699"/>
    </source>
</evidence>
<evidence type="ECO:0000256" key="1">
    <source>
        <dbReference type="ARBA" id="ARBA00004496"/>
    </source>
</evidence>
<organism evidence="14 15">
    <name type="scientific">Spiroplasma syrphidicola EA-1</name>
    <dbReference type="NCBI Taxonomy" id="1276229"/>
    <lineage>
        <taxon>Bacteria</taxon>
        <taxon>Bacillati</taxon>
        <taxon>Mycoplasmatota</taxon>
        <taxon>Mollicutes</taxon>
        <taxon>Entomoplasmatales</taxon>
        <taxon>Spiroplasmataceae</taxon>
        <taxon>Spiroplasma</taxon>
    </lineage>
</organism>
<evidence type="ECO:0000256" key="5">
    <source>
        <dbReference type="ARBA" id="ARBA00022490"/>
    </source>
</evidence>
<dbReference type="OrthoDB" id="9815641at2"/>
<dbReference type="eggNOG" id="COG1385">
    <property type="taxonomic scope" value="Bacteria"/>
</dbReference>
<dbReference type="CDD" id="cd18084">
    <property type="entry name" value="RsmE-like"/>
    <property type="match status" value="1"/>
</dbReference>
<keyword evidence="8 12" id="KW-0808">Transferase</keyword>
<dbReference type="InterPro" id="IPR006700">
    <property type="entry name" value="RsmE"/>
</dbReference>
<evidence type="ECO:0000256" key="12">
    <source>
        <dbReference type="PIRNR" id="PIRNR015601"/>
    </source>
</evidence>
<evidence type="ECO:0000256" key="11">
    <source>
        <dbReference type="ARBA" id="ARBA00047944"/>
    </source>
</evidence>
<dbReference type="SUPFAM" id="SSF75217">
    <property type="entry name" value="alpha/beta knot"/>
    <property type="match status" value="1"/>
</dbReference>
<evidence type="ECO:0000256" key="6">
    <source>
        <dbReference type="ARBA" id="ARBA00022552"/>
    </source>
</evidence>
<comment type="similarity">
    <text evidence="2 12">Belongs to the RNA methyltransferase RsmE family.</text>
</comment>
<dbReference type="InterPro" id="IPR029028">
    <property type="entry name" value="Alpha/beta_knot_MTases"/>
</dbReference>
<comment type="catalytic activity">
    <reaction evidence="11 12">
        <text>uridine(1498) in 16S rRNA + S-adenosyl-L-methionine = N(3)-methyluridine(1498) in 16S rRNA + S-adenosyl-L-homocysteine + H(+)</text>
        <dbReference type="Rhea" id="RHEA:42920"/>
        <dbReference type="Rhea" id="RHEA-COMP:10283"/>
        <dbReference type="Rhea" id="RHEA-COMP:10284"/>
        <dbReference type="ChEBI" id="CHEBI:15378"/>
        <dbReference type="ChEBI" id="CHEBI:57856"/>
        <dbReference type="ChEBI" id="CHEBI:59789"/>
        <dbReference type="ChEBI" id="CHEBI:65315"/>
        <dbReference type="ChEBI" id="CHEBI:74502"/>
        <dbReference type="EC" id="2.1.1.193"/>
    </reaction>
</comment>
<keyword evidence="9 12" id="KW-0949">S-adenosyl-L-methionine</keyword>
<dbReference type="EC" id="2.1.1.193" evidence="3 12"/>
<dbReference type="InterPro" id="IPR029026">
    <property type="entry name" value="tRNA_m1G_MTases_N"/>
</dbReference>
<name>R4UJN2_9MOLU</name>
<dbReference type="Gene3D" id="3.40.1280.10">
    <property type="match status" value="1"/>
</dbReference>
<dbReference type="InterPro" id="IPR046886">
    <property type="entry name" value="RsmE_MTase_dom"/>
</dbReference>
<keyword evidence="7 12" id="KW-0489">Methyltransferase</keyword>
<evidence type="ECO:0000256" key="7">
    <source>
        <dbReference type="ARBA" id="ARBA00022603"/>
    </source>
</evidence>
<dbReference type="PANTHER" id="PTHR30027">
    <property type="entry name" value="RIBOSOMAL RNA SMALL SUBUNIT METHYLTRANSFERASE E"/>
    <property type="match status" value="1"/>
</dbReference>
<dbReference type="GO" id="GO:0005737">
    <property type="term" value="C:cytoplasm"/>
    <property type="evidence" value="ECO:0007669"/>
    <property type="project" value="UniProtKB-SubCell"/>
</dbReference>
<evidence type="ECO:0000313" key="14">
    <source>
        <dbReference type="EMBL" id="AGM26350.1"/>
    </source>
</evidence>